<dbReference type="EMBL" id="JAMFLX010000008">
    <property type="protein sequence ID" value="MCL6269885.1"/>
    <property type="molecule type" value="Genomic_DNA"/>
</dbReference>
<evidence type="ECO:0000313" key="2">
    <source>
        <dbReference type="Proteomes" id="UP001203338"/>
    </source>
</evidence>
<sequence>MIASDSDELENGYPSGKVNLSTNMLAHGGLQGISCLAAELGKTELAHSLKE</sequence>
<organism evidence="1 2">
    <name type="scientific">Parendozoicomonas callyspongiae</name>
    <dbReference type="NCBI Taxonomy" id="2942213"/>
    <lineage>
        <taxon>Bacteria</taxon>
        <taxon>Pseudomonadati</taxon>
        <taxon>Pseudomonadota</taxon>
        <taxon>Gammaproteobacteria</taxon>
        <taxon>Oceanospirillales</taxon>
        <taxon>Endozoicomonadaceae</taxon>
        <taxon>Parendozoicomonas</taxon>
    </lineage>
</organism>
<reference evidence="1 2" key="1">
    <citation type="submission" date="2022-05" db="EMBL/GenBank/DDBJ databases">
        <authorList>
            <person name="Park J.-S."/>
        </authorList>
    </citation>
    <scope>NUCLEOTIDE SEQUENCE [LARGE SCALE GENOMIC DNA]</scope>
    <source>
        <strain evidence="1 2">2012CJ34-2</strain>
    </source>
</reference>
<protein>
    <submittedName>
        <fullName evidence="1">Uncharacterized protein</fullName>
    </submittedName>
</protein>
<proteinExistence type="predicted"/>
<comment type="caution">
    <text evidence="1">The sequence shown here is derived from an EMBL/GenBank/DDBJ whole genome shotgun (WGS) entry which is preliminary data.</text>
</comment>
<keyword evidence="2" id="KW-1185">Reference proteome</keyword>
<accession>A0ABT0PET4</accession>
<name>A0ABT0PET4_9GAMM</name>
<evidence type="ECO:0000313" key="1">
    <source>
        <dbReference type="EMBL" id="MCL6269885.1"/>
    </source>
</evidence>
<dbReference type="RefSeq" id="WP_249698989.1">
    <property type="nucleotide sequence ID" value="NZ_JAMFLX010000008.1"/>
</dbReference>
<gene>
    <name evidence="1" type="ORF">M3P05_08035</name>
</gene>
<dbReference type="Proteomes" id="UP001203338">
    <property type="component" value="Unassembled WGS sequence"/>
</dbReference>